<organism evidence="3 4">
    <name type="scientific">Cylicocyclus nassatus</name>
    <name type="common">Nematode worm</name>
    <dbReference type="NCBI Taxonomy" id="53992"/>
    <lineage>
        <taxon>Eukaryota</taxon>
        <taxon>Metazoa</taxon>
        <taxon>Ecdysozoa</taxon>
        <taxon>Nematoda</taxon>
        <taxon>Chromadorea</taxon>
        <taxon>Rhabditida</taxon>
        <taxon>Rhabditina</taxon>
        <taxon>Rhabditomorpha</taxon>
        <taxon>Strongyloidea</taxon>
        <taxon>Strongylidae</taxon>
        <taxon>Cylicocyclus</taxon>
    </lineage>
</organism>
<gene>
    <name evidence="3" type="ORF">CYNAS_LOCUS9731</name>
</gene>
<dbReference type="InterPro" id="IPR000560">
    <property type="entry name" value="His_Pase_clade-2"/>
</dbReference>
<dbReference type="InterPro" id="IPR029033">
    <property type="entry name" value="His_PPase_superfam"/>
</dbReference>
<evidence type="ECO:0000256" key="1">
    <source>
        <dbReference type="ARBA" id="ARBA00005375"/>
    </source>
</evidence>
<evidence type="ECO:0000256" key="2">
    <source>
        <dbReference type="SAM" id="Phobius"/>
    </source>
</evidence>
<dbReference type="Proteomes" id="UP001176961">
    <property type="component" value="Unassembled WGS sequence"/>
</dbReference>
<dbReference type="GO" id="GO:0016791">
    <property type="term" value="F:phosphatase activity"/>
    <property type="evidence" value="ECO:0007669"/>
    <property type="project" value="UniProtKB-ARBA"/>
</dbReference>
<reference evidence="3" key="1">
    <citation type="submission" date="2023-07" db="EMBL/GenBank/DDBJ databases">
        <authorList>
            <consortium name="CYATHOMIX"/>
        </authorList>
    </citation>
    <scope>NUCLEOTIDE SEQUENCE</scope>
    <source>
        <strain evidence="3">N/A</strain>
    </source>
</reference>
<proteinExistence type="inferred from homology"/>
<dbReference type="EMBL" id="CATQJL010000223">
    <property type="protein sequence ID" value="CAJ0597748.1"/>
    <property type="molecule type" value="Genomic_DNA"/>
</dbReference>
<keyword evidence="4" id="KW-1185">Reference proteome</keyword>
<sequence length="406" mass="46600">MCNDAGIKYTIVSAVIFVVLVLVAFVILVLFKPVSPVLLTQTFTPTNVTLKAVTVIFQHGASAPEEFLSDDYDWSESFPNGECALTDLGFRESFKLGQYLRERYVKTGFLKSPLFAPEVYFRSRASDRCLQSAALVGSAMWAMNEHDEYKAVPVFSEENDDTLLTHMQNCVAETRRIREACGRLPTHDLKWSDFGGFIHECLGFHHESVLSSAEVFSEAMAYTHMDYHHLPVPNWFRSNKRAIYSIIDRVYSYIVGVNDYHDIDLLRVKQGYFLYTITEDLWKQWIDYEQTGKIRKKFRAYVTDNWLMLAFLHALGCGTSALGKSLPRNNPLIMIELYQGSGKPLVKVFYKDDTMDVPKDVTSDVRDCSFAHCHLVEFVIRPRFYKTNDSEKACFDTAKTRPKRKP</sequence>
<evidence type="ECO:0000313" key="3">
    <source>
        <dbReference type="EMBL" id="CAJ0597748.1"/>
    </source>
</evidence>
<evidence type="ECO:0000313" key="4">
    <source>
        <dbReference type="Proteomes" id="UP001176961"/>
    </source>
</evidence>
<dbReference type="Pfam" id="PF00328">
    <property type="entry name" value="His_Phos_2"/>
    <property type="match status" value="1"/>
</dbReference>
<dbReference type="InterPro" id="IPR050645">
    <property type="entry name" value="Histidine_acid_phosphatase"/>
</dbReference>
<comment type="similarity">
    <text evidence="1">Belongs to the histidine acid phosphatase family.</text>
</comment>
<accession>A0AA36GT20</accession>
<feature type="transmembrane region" description="Helical" evidence="2">
    <location>
        <begin position="12"/>
        <end position="31"/>
    </location>
</feature>
<keyword evidence="2" id="KW-0812">Transmembrane</keyword>
<keyword evidence="2" id="KW-1133">Transmembrane helix</keyword>
<dbReference type="SUPFAM" id="SSF53254">
    <property type="entry name" value="Phosphoglycerate mutase-like"/>
    <property type="match status" value="1"/>
</dbReference>
<dbReference type="Gene3D" id="3.40.50.1240">
    <property type="entry name" value="Phosphoglycerate mutase-like"/>
    <property type="match status" value="1"/>
</dbReference>
<comment type="caution">
    <text evidence="3">The sequence shown here is derived from an EMBL/GenBank/DDBJ whole genome shotgun (WGS) entry which is preliminary data.</text>
</comment>
<protein>
    <submittedName>
        <fullName evidence="3">Uncharacterized protein</fullName>
    </submittedName>
</protein>
<dbReference type="CDD" id="cd07061">
    <property type="entry name" value="HP_HAP_like"/>
    <property type="match status" value="1"/>
</dbReference>
<name>A0AA36GT20_CYLNA</name>
<dbReference type="PANTHER" id="PTHR11567:SF172">
    <property type="entry name" value="ACID PHOSPHATASE FAMILY"/>
    <property type="match status" value="1"/>
</dbReference>
<keyword evidence="2" id="KW-0472">Membrane</keyword>
<dbReference type="AlphaFoldDB" id="A0AA36GT20"/>
<dbReference type="PANTHER" id="PTHR11567">
    <property type="entry name" value="ACID PHOSPHATASE-RELATED"/>
    <property type="match status" value="1"/>
</dbReference>